<evidence type="ECO:0000313" key="7">
    <source>
        <dbReference type="EMBL" id="MBB3998095.1"/>
    </source>
</evidence>
<dbReference type="PIRSF" id="PIRSF037980">
    <property type="entry name" value="SoxA"/>
    <property type="match status" value="1"/>
</dbReference>
<evidence type="ECO:0000259" key="3">
    <source>
        <dbReference type="Pfam" id="PF01571"/>
    </source>
</evidence>
<dbReference type="InterPro" id="IPR028896">
    <property type="entry name" value="GcvT/YgfZ/DmdA"/>
</dbReference>
<dbReference type="InterPro" id="IPR029043">
    <property type="entry name" value="GcvT/YgfZ_C"/>
</dbReference>
<comment type="caution">
    <text evidence="7">The sequence shown here is derived from an EMBL/GenBank/DDBJ whole genome shotgun (WGS) entry which is preliminary data.</text>
</comment>
<dbReference type="PRINTS" id="PR00411">
    <property type="entry name" value="PNDRDTASEI"/>
</dbReference>
<dbReference type="Pfam" id="PF08669">
    <property type="entry name" value="GCV_T_C"/>
    <property type="match status" value="1"/>
</dbReference>
<dbReference type="SUPFAM" id="SSF101790">
    <property type="entry name" value="Aminomethyltransferase beta-barrel domain"/>
    <property type="match status" value="1"/>
</dbReference>
<evidence type="ECO:0000259" key="6">
    <source>
        <dbReference type="Pfam" id="PF17806"/>
    </source>
</evidence>
<dbReference type="EMBL" id="JACIEK010000003">
    <property type="protein sequence ID" value="MBB3998095.1"/>
    <property type="molecule type" value="Genomic_DNA"/>
</dbReference>
<dbReference type="Pfam" id="PF07992">
    <property type="entry name" value="Pyr_redox_2"/>
    <property type="match status" value="1"/>
</dbReference>
<dbReference type="InterPro" id="IPR006277">
    <property type="entry name" value="Sarcosine_oxidase_asu"/>
</dbReference>
<reference evidence="7 8" key="1">
    <citation type="submission" date="2020-08" db="EMBL/GenBank/DDBJ databases">
        <title>Genomic Encyclopedia of Type Strains, Phase IV (KMG-IV): sequencing the most valuable type-strain genomes for metagenomic binning, comparative biology and taxonomic classification.</title>
        <authorList>
            <person name="Goeker M."/>
        </authorList>
    </citation>
    <scope>NUCLEOTIDE SEQUENCE [LARGE SCALE GENOMIC DNA]</scope>
    <source>
        <strain evidence="7 8">DSM 102238</strain>
    </source>
</reference>
<feature type="domain" description="FAD/NAD(P)-binding" evidence="4">
    <location>
        <begin position="171"/>
        <end position="479"/>
    </location>
</feature>
<feature type="domain" description="SoxA A3" evidence="6">
    <location>
        <begin position="510"/>
        <end position="592"/>
    </location>
</feature>
<dbReference type="Gene3D" id="3.10.20.440">
    <property type="entry name" value="2Fe-2S iron-sulphur cluster binding domain, sarcosine oxidase, alpha subunit, N-terminal domain"/>
    <property type="match status" value="1"/>
</dbReference>
<dbReference type="Gene3D" id="3.30.1360.120">
    <property type="entry name" value="Probable tRNA modification gtpase trme, domain 1"/>
    <property type="match status" value="1"/>
</dbReference>
<dbReference type="InterPro" id="IPR041854">
    <property type="entry name" value="BFD-like_2Fe2S-bd_dom_sf"/>
</dbReference>
<organism evidence="7 8">
    <name type="scientific">Aureimonas pseudogalii</name>
    <dbReference type="NCBI Taxonomy" id="1744844"/>
    <lineage>
        <taxon>Bacteria</taxon>
        <taxon>Pseudomonadati</taxon>
        <taxon>Pseudomonadota</taxon>
        <taxon>Alphaproteobacteria</taxon>
        <taxon>Hyphomicrobiales</taxon>
        <taxon>Aurantimonadaceae</taxon>
        <taxon>Aureimonas</taxon>
    </lineage>
</organism>
<evidence type="ECO:0000256" key="2">
    <source>
        <dbReference type="ARBA" id="ARBA00023002"/>
    </source>
</evidence>
<dbReference type="PANTHER" id="PTHR43757:SF2">
    <property type="entry name" value="AMINOMETHYLTRANSFERASE, MITOCHONDRIAL"/>
    <property type="match status" value="1"/>
</dbReference>
<dbReference type="InterPro" id="IPR027266">
    <property type="entry name" value="TrmE/GcvT-like"/>
</dbReference>
<evidence type="ECO:0000259" key="4">
    <source>
        <dbReference type="Pfam" id="PF07992"/>
    </source>
</evidence>
<name>A0A7W6EB56_9HYPH</name>
<dbReference type="InterPro" id="IPR013977">
    <property type="entry name" value="GcvT_C"/>
</dbReference>
<dbReference type="InterPro" id="IPR041117">
    <property type="entry name" value="SoxA_A3"/>
</dbReference>
<dbReference type="Gene3D" id="1.10.10.1100">
    <property type="entry name" value="BFD-like [2Fe-2S]-binding domain"/>
    <property type="match status" value="1"/>
</dbReference>
<dbReference type="EC" id="1.5.3.1" evidence="7"/>
<proteinExistence type="inferred from homology"/>
<evidence type="ECO:0000259" key="5">
    <source>
        <dbReference type="Pfam" id="PF08669"/>
    </source>
</evidence>
<gene>
    <name evidence="7" type="ORF">GGR04_001933</name>
</gene>
<feature type="domain" description="Aminomethyltransferase C-terminal" evidence="5">
    <location>
        <begin position="898"/>
        <end position="986"/>
    </location>
</feature>
<dbReference type="Gene3D" id="3.50.50.60">
    <property type="entry name" value="FAD/NAD(P)-binding domain"/>
    <property type="match status" value="1"/>
</dbReference>
<evidence type="ECO:0000256" key="1">
    <source>
        <dbReference type="ARBA" id="ARBA00008609"/>
    </source>
</evidence>
<dbReference type="Proteomes" id="UP000542776">
    <property type="component" value="Unassembled WGS sequence"/>
</dbReference>
<protein>
    <submittedName>
        <fullName evidence="7">Sarcosine oxidase subunit alpha</fullName>
        <ecNumber evidence="7">1.5.3.1</ecNumber>
    </submittedName>
</protein>
<dbReference type="Pfam" id="PF17806">
    <property type="entry name" value="SO_alpha_A3"/>
    <property type="match status" value="1"/>
</dbReference>
<dbReference type="PRINTS" id="PR00368">
    <property type="entry name" value="FADPNR"/>
</dbReference>
<dbReference type="SUPFAM" id="SSF103025">
    <property type="entry name" value="Folate-binding domain"/>
    <property type="match status" value="1"/>
</dbReference>
<dbReference type="SUPFAM" id="SSF51905">
    <property type="entry name" value="FAD/NAD(P)-binding domain"/>
    <property type="match status" value="2"/>
</dbReference>
<sequence>MSAFRTASGGRVDRASPLTFSFDGVTYRGYEGDTLASALLANGVHLVGRSFKYHRPRGIVTAGSEEPNALVGVGADEAHFTPNLRATQVELYEGLVATSQNRWPSLRHDVGAVNDVLGKFFSAGFYYKTFMWPRSAWEKLYEPIIRHAAGLGRAPEAADADRYTQRFAHCDVLVIGAGPAGLAAALAASEDPEARVTLCDEQAEMGGTLLHESDAVIDGFSGPAFVRDCLHKLRTRPNVTLLPRTTAFGFYPHNFLGLCERVTEHLAHADPRQPRERLWQVRASRVVFATGSIERPIVFPDNDRPGILMAEAARQYANRYGVLPGRRAVVFTAGDSAYRAALDLKAAGVEIAAIADLRDDPSGPYVQKARAAGIPVYPGTSVSGTAGRLRVASATLMRKGWTSGETIACDCLLMSAGFTPTISLFSQSRGKMRWDEALDAYVPAESVEGERSAGACRGVYALADVLADGEAAGHGTDTGGASRHAVEAIDTGHAGFRGAAFHGGDPRTVKAFVDFQNDVTAKDVRLATQEGFRSIEHVKRYTTSGMATDQGRLSNINALAIVSQEIGKPETAIGLTTFRPPYTPTTFGSFAGAARGRLFDPVRTTPIHDWAAERGAAFEDVGIWKRAHYFPQGGEDLHAAVARECRAVRQSVGIFDASTLGKIEVVGPDAAEFVERIYTNPFKKLAVGGLRYGVTLREDGFVMDDGVVGRIAEDRFHLTTTTGGAPRVLHHMEDYLQTEWPHLDVWLTSTTEAWATIAVQGPNARKVIEGLVDGLDISREAMAHMQMREGTILGVPMRLWRVSFTGELGFEINVPAGYGRQIWEAVYAAGEPYAITPYGTETMHVLRAEKGYIIVGQETDGTAVPDDVGLGWAVAKKKHDFVGMRSLARPALSAAGRKQMVGLLTREAATVLEEGAQIVEHHEQADALASGSALGHVTSAYHSEALGRSIALALVRNGRARLGETVDIPMPGGRIAAEIVDPVFYDKANERLDV</sequence>
<dbReference type="InterPro" id="IPR036188">
    <property type="entry name" value="FAD/NAD-bd_sf"/>
</dbReference>
<dbReference type="Pfam" id="PF01571">
    <property type="entry name" value="GCV_T"/>
    <property type="match status" value="1"/>
</dbReference>
<accession>A0A7W6EB56</accession>
<dbReference type="GO" id="GO:0046653">
    <property type="term" value="P:tetrahydrofolate metabolic process"/>
    <property type="evidence" value="ECO:0007669"/>
    <property type="project" value="InterPro"/>
</dbReference>
<keyword evidence="2 7" id="KW-0560">Oxidoreductase</keyword>
<dbReference type="PANTHER" id="PTHR43757">
    <property type="entry name" value="AMINOMETHYLTRANSFERASE"/>
    <property type="match status" value="1"/>
</dbReference>
<dbReference type="GO" id="GO:0008115">
    <property type="term" value="F:sarcosine oxidase activity"/>
    <property type="evidence" value="ECO:0007669"/>
    <property type="project" value="UniProtKB-EC"/>
</dbReference>
<evidence type="ECO:0000313" key="8">
    <source>
        <dbReference type="Proteomes" id="UP000542776"/>
    </source>
</evidence>
<dbReference type="Pfam" id="PF13510">
    <property type="entry name" value="Fer2_4"/>
    <property type="match status" value="1"/>
</dbReference>
<feature type="domain" description="GCVT N-terminal" evidence="3">
    <location>
        <begin position="607"/>
        <end position="878"/>
    </location>
</feature>
<dbReference type="InterPro" id="IPR006222">
    <property type="entry name" value="GCVT_N"/>
</dbReference>
<comment type="similarity">
    <text evidence="1">Belongs to the GcvT family.</text>
</comment>
<dbReference type="InterPro" id="IPR023753">
    <property type="entry name" value="FAD/NAD-binding_dom"/>
</dbReference>
<dbReference type="InterPro" id="IPR042204">
    <property type="entry name" value="2Fe-2S-bd_N"/>
</dbReference>
<dbReference type="RefSeq" id="WP_183199619.1">
    <property type="nucleotide sequence ID" value="NZ_JACIEK010000003.1"/>
</dbReference>
<dbReference type="NCBIfam" id="TIGR01372">
    <property type="entry name" value="soxA"/>
    <property type="match status" value="1"/>
</dbReference>
<keyword evidence="8" id="KW-1185">Reference proteome</keyword>
<dbReference type="AlphaFoldDB" id="A0A7W6EB56"/>